<dbReference type="PROSITE" id="PS50830">
    <property type="entry name" value="TNASE_3"/>
    <property type="match status" value="1"/>
</dbReference>
<dbReference type="InterPro" id="IPR016071">
    <property type="entry name" value="Staphylococal_nuclease_OB-fold"/>
</dbReference>
<dbReference type="EMBL" id="PHQY01000612">
    <property type="protein sequence ID" value="PJO43383.1"/>
    <property type="molecule type" value="Genomic_DNA"/>
</dbReference>
<keyword evidence="1" id="KW-0732">Signal</keyword>
<dbReference type="InterPro" id="IPR035437">
    <property type="entry name" value="SNase_OB-fold_sf"/>
</dbReference>
<dbReference type="Proteomes" id="UP000232101">
    <property type="component" value="Unassembled WGS sequence"/>
</dbReference>
<organism evidence="3 4">
    <name type="scientific">Lysinibacillus xylanilyticus</name>
    <dbReference type="NCBI Taxonomy" id="582475"/>
    <lineage>
        <taxon>Bacteria</taxon>
        <taxon>Bacillati</taxon>
        <taxon>Bacillota</taxon>
        <taxon>Bacilli</taxon>
        <taxon>Bacillales</taxon>
        <taxon>Bacillaceae</taxon>
        <taxon>Lysinibacillus</taxon>
    </lineage>
</organism>
<dbReference type="RefSeq" id="WP_100543348.1">
    <property type="nucleotide sequence ID" value="NZ_PHQY01000612.1"/>
</dbReference>
<reference evidence="3 4" key="1">
    <citation type="submission" date="2017-11" db="EMBL/GenBank/DDBJ databases">
        <title>Bacterial isolate from king chilli rhizosphere.</title>
        <authorList>
            <person name="Takhelmayum P."/>
            <person name="Sarangthem I."/>
        </authorList>
    </citation>
    <scope>NUCLEOTIDE SEQUENCE [LARGE SCALE GENOMIC DNA]</scope>
    <source>
        <strain evidence="4">t26</strain>
    </source>
</reference>
<sequence>MKKILIISLVLLILTGCKTPNYGADKEVTGASEIPSGTEVITYNGYVVEVTEDNMLRIKVPKRGEVIQKGITVNEGGIVKVALASVKLPTDDLPLSQESNEALKNLLLNKEVTLDSLEETAASAKGSPLNEIQGYIHLKDSEASIQEVLIENGLAIVDKSTPFIKSNMSQLENLQAAAQNNSIGVWAIDGFVNLSNSIGGQFTNIVDVNEKEIKSIIEDIKTKGLDLEKLIIK</sequence>
<dbReference type="SUPFAM" id="SSF50199">
    <property type="entry name" value="Staphylococcal nuclease"/>
    <property type="match status" value="1"/>
</dbReference>
<evidence type="ECO:0000313" key="4">
    <source>
        <dbReference type="Proteomes" id="UP000232101"/>
    </source>
</evidence>
<feature type="signal peptide" evidence="1">
    <location>
        <begin position="1"/>
        <end position="23"/>
    </location>
</feature>
<evidence type="ECO:0000259" key="2">
    <source>
        <dbReference type="PROSITE" id="PS50830"/>
    </source>
</evidence>
<evidence type="ECO:0000313" key="3">
    <source>
        <dbReference type="EMBL" id="PJO43383.1"/>
    </source>
</evidence>
<dbReference type="AlphaFoldDB" id="A0A2M9Q5M8"/>
<dbReference type="Pfam" id="PF00565">
    <property type="entry name" value="SNase"/>
    <property type="match status" value="1"/>
</dbReference>
<accession>A0A2M9Q5M8</accession>
<name>A0A2M9Q5M8_9BACI</name>
<feature type="chain" id="PRO_5014618247" description="TNase-like domain-containing protein" evidence="1">
    <location>
        <begin position="24"/>
        <end position="233"/>
    </location>
</feature>
<dbReference type="SMART" id="SM00318">
    <property type="entry name" value="SNc"/>
    <property type="match status" value="1"/>
</dbReference>
<feature type="domain" description="TNase-like" evidence="2">
    <location>
        <begin position="41"/>
        <end position="188"/>
    </location>
</feature>
<protein>
    <recommendedName>
        <fullName evidence="2">TNase-like domain-containing protein</fullName>
    </recommendedName>
</protein>
<dbReference type="PROSITE" id="PS51257">
    <property type="entry name" value="PROKAR_LIPOPROTEIN"/>
    <property type="match status" value="1"/>
</dbReference>
<comment type="caution">
    <text evidence="3">The sequence shown here is derived from an EMBL/GenBank/DDBJ whole genome shotgun (WGS) entry which is preliminary data.</text>
</comment>
<dbReference type="Gene3D" id="2.40.50.90">
    <property type="match status" value="1"/>
</dbReference>
<evidence type="ECO:0000256" key="1">
    <source>
        <dbReference type="SAM" id="SignalP"/>
    </source>
</evidence>
<proteinExistence type="predicted"/>
<gene>
    <name evidence="3" type="ORF">CWD94_12585</name>
</gene>